<reference evidence="13" key="3">
    <citation type="submission" date="2025-08" db="UniProtKB">
        <authorList>
            <consortium name="Ensembl"/>
        </authorList>
    </citation>
    <scope>IDENTIFICATION</scope>
</reference>
<evidence type="ECO:0000256" key="4">
    <source>
        <dbReference type="ARBA" id="ARBA00022728"/>
    </source>
</evidence>
<dbReference type="Proteomes" id="UP000007267">
    <property type="component" value="Unassembled WGS sequence"/>
</dbReference>
<reference evidence="14" key="1">
    <citation type="submission" date="2011-10" db="EMBL/GenBank/DDBJ databases">
        <authorList>
            <consortium name="Soft-shell Turtle Genome Consortium"/>
        </authorList>
    </citation>
    <scope>NUCLEOTIDE SEQUENCE [LARGE SCALE GENOMIC DNA]</scope>
    <source>
        <strain evidence="14">Daiwa-1</strain>
    </source>
</reference>
<dbReference type="SUPFAM" id="SSF57667">
    <property type="entry name" value="beta-beta-alpha zinc fingers"/>
    <property type="match status" value="1"/>
</dbReference>
<evidence type="ECO:0000256" key="2">
    <source>
        <dbReference type="ARBA" id="ARBA00022664"/>
    </source>
</evidence>
<name>K7FBK2_PELSI</name>
<dbReference type="InterPro" id="IPR013085">
    <property type="entry name" value="U1-CZ_Znf_C2H2"/>
</dbReference>
<keyword evidence="2" id="KW-0507">mRNA processing</keyword>
<evidence type="ECO:0000313" key="14">
    <source>
        <dbReference type="Proteomes" id="UP000007267"/>
    </source>
</evidence>
<evidence type="ECO:0000313" key="13">
    <source>
        <dbReference type="Ensembl" id="ENSPSIP00000005412.1"/>
    </source>
</evidence>
<evidence type="ECO:0000256" key="6">
    <source>
        <dbReference type="ARBA" id="ARBA00022833"/>
    </source>
</evidence>
<dbReference type="eggNOG" id="KOG3454">
    <property type="taxonomic scope" value="Eukaryota"/>
</dbReference>
<gene>
    <name evidence="13" type="primary">ZMAT5</name>
</gene>
<proteinExistence type="predicted"/>
<feature type="compositionally biased region" description="Pro residues" evidence="11">
    <location>
        <begin position="150"/>
        <end position="168"/>
    </location>
</feature>
<evidence type="ECO:0000256" key="7">
    <source>
        <dbReference type="ARBA" id="ARBA00023187"/>
    </source>
</evidence>
<sequence>MGKRYFCDYCDRSFQDNLHNRKKHLNGVQHLRAKKAWYDLFRGESGSSQDALRGEVCRKQCFLKSPGLLSPSRRTAPAGASPSLEAAGVRSWRAWPRELRDLGAPGWPGPRSGPGGGGAAWLPGGTRPALSGFPGARPSPSEKTVFQYPPGWPPIQDLPPSLQAPPPGGWLVPPNLQWG</sequence>
<keyword evidence="4" id="KW-0747">Spliceosome</keyword>
<feature type="domain" description="U1-C C2H2-type zinc finger" evidence="12">
    <location>
        <begin position="3"/>
        <end position="38"/>
    </location>
</feature>
<dbReference type="Pfam" id="PF06220">
    <property type="entry name" value="zf-U1"/>
    <property type="match status" value="1"/>
</dbReference>
<dbReference type="Gene3D" id="3.30.160.60">
    <property type="entry name" value="Classic Zinc Finger"/>
    <property type="match status" value="1"/>
</dbReference>
<reference evidence="14" key="2">
    <citation type="journal article" date="2013" name="Nat. Genet.">
        <title>The draft genomes of soft-shell turtle and green sea turtle yield insights into the development and evolution of the turtle-specific body plan.</title>
        <authorList>
            <person name="Wang Z."/>
            <person name="Pascual-Anaya J."/>
            <person name="Zadissa A."/>
            <person name="Li W."/>
            <person name="Niimura Y."/>
            <person name="Huang Z."/>
            <person name="Li C."/>
            <person name="White S."/>
            <person name="Xiong Z."/>
            <person name="Fang D."/>
            <person name="Wang B."/>
            <person name="Ming Y."/>
            <person name="Chen Y."/>
            <person name="Zheng Y."/>
            <person name="Kuraku S."/>
            <person name="Pignatelli M."/>
            <person name="Herrero J."/>
            <person name="Beal K."/>
            <person name="Nozawa M."/>
            <person name="Li Q."/>
            <person name="Wang J."/>
            <person name="Zhang H."/>
            <person name="Yu L."/>
            <person name="Shigenobu S."/>
            <person name="Wang J."/>
            <person name="Liu J."/>
            <person name="Flicek P."/>
            <person name="Searle S."/>
            <person name="Wang J."/>
            <person name="Kuratani S."/>
            <person name="Yin Y."/>
            <person name="Aken B."/>
            <person name="Zhang G."/>
            <person name="Irie N."/>
        </authorList>
    </citation>
    <scope>NUCLEOTIDE SEQUENCE [LARGE SCALE GENOMIC DNA]</scope>
    <source>
        <strain evidence="14">Daiwa-1</strain>
    </source>
</reference>
<dbReference type="FunFam" id="3.30.160.60:FF:000741">
    <property type="entry name" value="Zinc finger matrin-type protein 5"/>
    <property type="match status" value="1"/>
</dbReference>
<keyword evidence="8" id="KW-0539">Nucleus</keyword>
<comment type="subcellular location">
    <subcellularLocation>
        <location evidence="1">Nucleus</location>
    </subcellularLocation>
</comment>
<keyword evidence="5" id="KW-0863">Zinc-finger</keyword>
<dbReference type="GeneTree" id="ENSGT00390000009869"/>
<evidence type="ECO:0000256" key="5">
    <source>
        <dbReference type="ARBA" id="ARBA00022771"/>
    </source>
</evidence>
<dbReference type="InterPro" id="IPR036236">
    <property type="entry name" value="Znf_C2H2_sf"/>
</dbReference>
<dbReference type="Ensembl" id="ENSPSIT00000005444.1">
    <property type="protein sequence ID" value="ENSPSIP00000005412.1"/>
    <property type="gene ID" value="ENSPSIG00000005043.1"/>
</dbReference>
<dbReference type="STRING" id="13735.ENSPSIP00000005412"/>
<evidence type="ECO:0000256" key="1">
    <source>
        <dbReference type="ARBA" id="ARBA00004123"/>
    </source>
</evidence>
<evidence type="ECO:0000256" key="8">
    <source>
        <dbReference type="ARBA" id="ARBA00023242"/>
    </source>
</evidence>
<keyword evidence="3" id="KW-0479">Metal-binding</keyword>
<evidence type="ECO:0000256" key="9">
    <source>
        <dbReference type="ARBA" id="ARBA00067764"/>
    </source>
</evidence>
<reference evidence="13" key="4">
    <citation type="submission" date="2025-09" db="UniProtKB">
        <authorList>
            <consortium name="Ensembl"/>
        </authorList>
    </citation>
    <scope>IDENTIFICATION</scope>
</reference>
<evidence type="ECO:0000256" key="3">
    <source>
        <dbReference type="ARBA" id="ARBA00022723"/>
    </source>
</evidence>
<dbReference type="EMBL" id="AGCU01153670">
    <property type="status" value="NOT_ANNOTATED_CDS"/>
    <property type="molecule type" value="Genomic_DNA"/>
</dbReference>
<dbReference type="GO" id="GO:0008380">
    <property type="term" value="P:RNA splicing"/>
    <property type="evidence" value="ECO:0007669"/>
    <property type="project" value="UniProtKB-KW"/>
</dbReference>
<feature type="region of interest" description="Disordered" evidence="11">
    <location>
        <begin position="125"/>
        <end position="179"/>
    </location>
</feature>
<dbReference type="EMBL" id="AGCU01153669">
    <property type="status" value="NOT_ANNOTATED_CDS"/>
    <property type="molecule type" value="Genomic_DNA"/>
</dbReference>
<dbReference type="GO" id="GO:0006397">
    <property type="term" value="P:mRNA processing"/>
    <property type="evidence" value="ECO:0007669"/>
    <property type="project" value="UniProtKB-KW"/>
</dbReference>
<dbReference type="PANTHER" id="PTHR16465:SF0">
    <property type="entry name" value="ZINC FINGER MATRIN-TYPE PROTEIN 5"/>
    <property type="match status" value="1"/>
</dbReference>
<dbReference type="GO" id="GO:0005689">
    <property type="term" value="C:U12-type spliceosomal complex"/>
    <property type="evidence" value="ECO:0007669"/>
    <property type="project" value="Ensembl"/>
</dbReference>
<evidence type="ECO:0000259" key="12">
    <source>
        <dbReference type="Pfam" id="PF06220"/>
    </source>
</evidence>
<keyword evidence="7" id="KW-0508">mRNA splicing</keyword>
<protein>
    <recommendedName>
        <fullName evidence="9">Zinc finger matrin-type protein 5</fullName>
    </recommendedName>
    <alternativeName>
        <fullName evidence="10">U11/U12 small nuclear ribonucleoprotein 20 kDa protein</fullName>
    </alternativeName>
</protein>
<dbReference type="HOGENOM" id="CLU_100385_1_0_1"/>
<organism evidence="13 14">
    <name type="scientific">Pelodiscus sinensis</name>
    <name type="common">Chinese softshell turtle</name>
    <name type="synonym">Trionyx sinensis</name>
    <dbReference type="NCBI Taxonomy" id="13735"/>
    <lineage>
        <taxon>Eukaryota</taxon>
        <taxon>Metazoa</taxon>
        <taxon>Chordata</taxon>
        <taxon>Craniata</taxon>
        <taxon>Vertebrata</taxon>
        <taxon>Euteleostomi</taxon>
        <taxon>Archelosauria</taxon>
        <taxon>Testudinata</taxon>
        <taxon>Testudines</taxon>
        <taxon>Cryptodira</taxon>
        <taxon>Trionychia</taxon>
        <taxon>Trionychidae</taxon>
        <taxon>Pelodiscus</taxon>
    </lineage>
</organism>
<dbReference type="PANTHER" id="PTHR16465">
    <property type="entry name" value="NUCLEASE-RELATED"/>
    <property type="match status" value="1"/>
</dbReference>
<dbReference type="EMBL" id="AGCU01153668">
    <property type="status" value="NOT_ANNOTATED_CDS"/>
    <property type="molecule type" value="Genomic_DNA"/>
</dbReference>
<keyword evidence="6" id="KW-0862">Zinc</keyword>
<dbReference type="EMBL" id="AGCU01153667">
    <property type="status" value="NOT_ANNOTATED_CDS"/>
    <property type="molecule type" value="Genomic_DNA"/>
</dbReference>
<keyword evidence="14" id="KW-1185">Reference proteome</keyword>
<dbReference type="AlphaFoldDB" id="K7FBK2"/>
<dbReference type="GO" id="GO:0005654">
    <property type="term" value="C:nucleoplasm"/>
    <property type="evidence" value="ECO:0007669"/>
    <property type="project" value="Ensembl"/>
</dbReference>
<evidence type="ECO:0000256" key="10">
    <source>
        <dbReference type="ARBA" id="ARBA00076547"/>
    </source>
</evidence>
<evidence type="ECO:0000256" key="11">
    <source>
        <dbReference type="SAM" id="MobiDB-lite"/>
    </source>
</evidence>
<dbReference type="GO" id="GO:0008270">
    <property type="term" value="F:zinc ion binding"/>
    <property type="evidence" value="ECO:0007669"/>
    <property type="project" value="UniProtKB-KW"/>
</dbReference>
<accession>K7FBK2</accession>